<evidence type="ECO:0000256" key="10">
    <source>
        <dbReference type="SAM" id="Phobius"/>
    </source>
</evidence>
<evidence type="ECO:0000256" key="2">
    <source>
        <dbReference type="ARBA" id="ARBA00022475"/>
    </source>
</evidence>
<proteinExistence type="predicted"/>
<keyword evidence="9" id="KW-0807">Transducer</keyword>
<dbReference type="AlphaFoldDB" id="A0AAV6YRV2"/>
<evidence type="ECO:0000256" key="1">
    <source>
        <dbReference type="ARBA" id="ARBA00004651"/>
    </source>
</evidence>
<keyword evidence="7 10" id="KW-0472">Membrane</keyword>
<dbReference type="PRINTS" id="PR00237">
    <property type="entry name" value="GPCRRHODOPSN"/>
</dbReference>
<dbReference type="Proteomes" id="UP000824782">
    <property type="component" value="Unassembled WGS sequence"/>
</dbReference>
<evidence type="ECO:0000256" key="7">
    <source>
        <dbReference type="ARBA" id="ARBA00023136"/>
    </source>
</evidence>
<dbReference type="GO" id="GO:0005886">
    <property type="term" value="C:plasma membrane"/>
    <property type="evidence" value="ECO:0007669"/>
    <property type="project" value="UniProtKB-SubCell"/>
</dbReference>
<dbReference type="PRINTS" id="PR00245">
    <property type="entry name" value="OLFACTORYR"/>
</dbReference>
<evidence type="ECO:0000256" key="5">
    <source>
        <dbReference type="ARBA" id="ARBA00022989"/>
    </source>
</evidence>
<feature type="transmembrane region" description="Helical" evidence="10">
    <location>
        <begin position="139"/>
        <end position="164"/>
    </location>
</feature>
<gene>
    <name evidence="13" type="ORF">GDO81_020970</name>
    <name evidence="12" type="ORF">GDO81_020971</name>
</gene>
<keyword evidence="5 10" id="KW-1133">Transmembrane helix</keyword>
<keyword evidence="4" id="KW-0716">Sensory transduction</keyword>
<protein>
    <recommendedName>
        <fullName evidence="11">G-protein coupled receptors family 1 profile domain-containing protein</fullName>
    </recommendedName>
</protein>
<dbReference type="InterPro" id="IPR017452">
    <property type="entry name" value="GPCR_Rhodpsn_7TM"/>
</dbReference>
<keyword evidence="3 10" id="KW-0812">Transmembrane</keyword>
<feature type="transmembrane region" description="Helical" evidence="10">
    <location>
        <begin position="233"/>
        <end position="257"/>
    </location>
</feature>
<evidence type="ECO:0000256" key="8">
    <source>
        <dbReference type="ARBA" id="ARBA00023170"/>
    </source>
</evidence>
<dbReference type="Pfam" id="PF13853">
    <property type="entry name" value="7tm_4"/>
    <property type="match status" value="1"/>
</dbReference>
<dbReference type="SUPFAM" id="SSF81321">
    <property type="entry name" value="Family A G protein-coupled receptor-like"/>
    <property type="match status" value="1"/>
</dbReference>
<accession>A0AAV6YRV2</accession>
<keyword evidence="2" id="KW-1003">Cell membrane</keyword>
<keyword evidence="4" id="KW-0552">Olfaction</keyword>
<evidence type="ECO:0000256" key="9">
    <source>
        <dbReference type="ARBA" id="ARBA00023224"/>
    </source>
</evidence>
<keyword evidence="8" id="KW-0675">Receptor</keyword>
<dbReference type="PANTHER" id="PTHR26452">
    <property type="entry name" value="OLFACTORY RECEPTOR"/>
    <property type="match status" value="1"/>
</dbReference>
<feature type="transmembrane region" description="Helical" evidence="10">
    <location>
        <begin position="24"/>
        <end position="48"/>
    </location>
</feature>
<dbReference type="Gene3D" id="1.20.1070.10">
    <property type="entry name" value="Rhodopsin 7-helix transmembrane proteins"/>
    <property type="match status" value="1"/>
</dbReference>
<reference evidence="13" key="1">
    <citation type="thesis" date="2020" institute="ProQuest LLC" country="789 East Eisenhower Parkway, Ann Arbor, MI, USA">
        <title>Comparative Genomics and Chromosome Evolution.</title>
        <authorList>
            <person name="Mudd A.B."/>
        </authorList>
    </citation>
    <scope>NUCLEOTIDE SEQUENCE</scope>
    <source>
        <strain evidence="13">237g6f4</strain>
        <tissue evidence="13">Blood</tissue>
    </source>
</reference>
<dbReference type="InterPro" id="IPR000276">
    <property type="entry name" value="GPCR_Rhodpsn"/>
</dbReference>
<feature type="transmembrane region" description="Helical" evidence="10">
    <location>
        <begin position="269"/>
        <end position="288"/>
    </location>
</feature>
<evidence type="ECO:0000256" key="6">
    <source>
        <dbReference type="ARBA" id="ARBA00023040"/>
    </source>
</evidence>
<dbReference type="PROSITE" id="PS50262">
    <property type="entry name" value="G_PROTEIN_RECEP_F1_2"/>
    <property type="match status" value="1"/>
</dbReference>
<dbReference type="FunFam" id="1.20.1070.10:FF:000015">
    <property type="entry name" value="Olfactory receptor"/>
    <property type="match status" value="1"/>
</dbReference>
<evidence type="ECO:0000313" key="12">
    <source>
        <dbReference type="EMBL" id="KAG8539395.1"/>
    </source>
</evidence>
<feature type="transmembrane region" description="Helical" evidence="10">
    <location>
        <begin position="191"/>
        <end position="212"/>
    </location>
</feature>
<comment type="subcellular location">
    <subcellularLocation>
        <location evidence="1">Cell membrane</location>
        <topology evidence="1">Multi-pass membrane protein</topology>
    </subcellularLocation>
</comment>
<dbReference type="SMART" id="SM01381">
    <property type="entry name" value="7TM_GPCR_Srsx"/>
    <property type="match status" value="1"/>
</dbReference>
<evidence type="ECO:0000313" key="13">
    <source>
        <dbReference type="EMBL" id="KAG8539396.1"/>
    </source>
</evidence>
<dbReference type="GO" id="GO:0004984">
    <property type="term" value="F:olfactory receptor activity"/>
    <property type="evidence" value="ECO:0007669"/>
    <property type="project" value="InterPro"/>
</dbReference>
<sequence>MANRTIFDNFKTVIFFYSTKNLPLVFTFFLVLYLIGLLGNIIIIICVITDVRLHTPMYIFLSNLSMADIIFTTSTLPKVMDILLTRINRISFMECFSQLCFYMLALNTEDLLLSFMSYDRYVAICKPLYYHMIMRKRNYILFLMGIWMLAFGNALLFILSIYPIDICYTNKLPFFCEIKSLSRILCTNTQLNIILIIETIVFGVCLFLFNLTSYSKIISVVLSIPSKTGRKKTFSTCTSHLTVLSMFYGAGICLYLIPSSEQMEATDLVFSTLFVALMPMFNPIIYSLRNKEVKSAIRKIIHLQ</sequence>
<dbReference type="EMBL" id="WNYA01014875">
    <property type="protein sequence ID" value="KAG8539395.1"/>
    <property type="molecule type" value="Genomic_DNA"/>
</dbReference>
<comment type="caution">
    <text evidence="13">The sequence shown here is derived from an EMBL/GenBank/DDBJ whole genome shotgun (WGS) entry which is preliminary data.</text>
</comment>
<keyword evidence="6" id="KW-0297">G-protein coupled receptor</keyword>
<evidence type="ECO:0000256" key="3">
    <source>
        <dbReference type="ARBA" id="ARBA00022692"/>
    </source>
</evidence>
<evidence type="ECO:0000256" key="4">
    <source>
        <dbReference type="ARBA" id="ARBA00022725"/>
    </source>
</evidence>
<dbReference type="InterPro" id="IPR050516">
    <property type="entry name" value="Olfactory_GPCR"/>
</dbReference>
<evidence type="ECO:0000313" key="14">
    <source>
        <dbReference type="Proteomes" id="UP000824782"/>
    </source>
</evidence>
<dbReference type="InterPro" id="IPR000725">
    <property type="entry name" value="Olfact_rcpt"/>
</dbReference>
<dbReference type="GO" id="GO:0004930">
    <property type="term" value="F:G protein-coupled receptor activity"/>
    <property type="evidence" value="ECO:0007669"/>
    <property type="project" value="UniProtKB-KW"/>
</dbReference>
<keyword evidence="14" id="KW-1185">Reference proteome</keyword>
<evidence type="ECO:0000259" key="11">
    <source>
        <dbReference type="PROSITE" id="PS50262"/>
    </source>
</evidence>
<name>A0AAV6YRV2_ENGPU</name>
<feature type="domain" description="G-protein coupled receptors family 1 profile" evidence="11">
    <location>
        <begin position="39"/>
        <end position="286"/>
    </location>
</feature>
<organism evidence="13 14">
    <name type="scientific">Engystomops pustulosus</name>
    <name type="common">Tungara frog</name>
    <name type="synonym">Physalaemus pustulosus</name>
    <dbReference type="NCBI Taxonomy" id="76066"/>
    <lineage>
        <taxon>Eukaryota</taxon>
        <taxon>Metazoa</taxon>
        <taxon>Chordata</taxon>
        <taxon>Craniata</taxon>
        <taxon>Vertebrata</taxon>
        <taxon>Euteleostomi</taxon>
        <taxon>Amphibia</taxon>
        <taxon>Batrachia</taxon>
        <taxon>Anura</taxon>
        <taxon>Neobatrachia</taxon>
        <taxon>Hyloidea</taxon>
        <taxon>Leptodactylidae</taxon>
        <taxon>Leiuperinae</taxon>
        <taxon>Engystomops</taxon>
    </lineage>
</organism>
<dbReference type="EMBL" id="WNYA01014874">
    <property type="protein sequence ID" value="KAG8539396.1"/>
    <property type="molecule type" value="Genomic_DNA"/>
</dbReference>